<dbReference type="InterPro" id="IPR029058">
    <property type="entry name" value="AB_hydrolase_fold"/>
</dbReference>
<dbReference type="GO" id="GO:0016298">
    <property type="term" value="F:lipase activity"/>
    <property type="evidence" value="ECO:0007669"/>
    <property type="project" value="InterPro"/>
</dbReference>
<evidence type="ECO:0000256" key="3">
    <source>
        <dbReference type="ARBA" id="ARBA00022677"/>
    </source>
</evidence>
<dbReference type="PANTHER" id="PTHR13390:SF0">
    <property type="entry name" value="LIPID DROPLET-ASSOCIATED HYDROLASE"/>
    <property type="match status" value="1"/>
</dbReference>
<dbReference type="AlphaFoldDB" id="A0A9P1CZM5"/>
<dbReference type="EMBL" id="CAMXCT010002803">
    <property type="protein sequence ID" value="CAI4000590.1"/>
    <property type="molecule type" value="Genomic_DNA"/>
</dbReference>
<keyword evidence="4" id="KW-0378">Hydrolase</keyword>
<dbReference type="EMBL" id="CAMXCT020002803">
    <property type="protein sequence ID" value="CAL1153965.1"/>
    <property type="molecule type" value="Genomic_DNA"/>
</dbReference>
<feature type="chain" id="PRO_5043270988" evidence="6">
    <location>
        <begin position="19"/>
        <end position="262"/>
    </location>
</feature>
<name>A0A9P1CZM5_9DINO</name>
<protein>
    <submittedName>
        <fullName evidence="8">Phosphoglycerate kinase</fullName>
    </submittedName>
</protein>
<dbReference type="Proteomes" id="UP001152797">
    <property type="component" value="Unassembled WGS sequence"/>
</dbReference>
<accession>A0A9P1CZM5</accession>
<keyword evidence="8" id="KW-0808">Transferase</keyword>
<keyword evidence="8" id="KW-0418">Kinase</keyword>
<dbReference type="InterPro" id="IPR019363">
    <property type="entry name" value="LDAH"/>
</dbReference>
<gene>
    <name evidence="7" type="ORF">C1SCF055_LOCUS26699</name>
</gene>
<keyword evidence="3" id="KW-0551">Lipid droplet</keyword>
<dbReference type="EMBL" id="CAMXCT030002803">
    <property type="protein sequence ID" value="CAL4787902.1"/>
    <property type="molecule type" value="Genomic_DNA"/>
</dbReference>
<feature type="region of interest" description="Disordered" evidence="5">
    <location>
        <begin position="47"/>
        <end position="107"/>
    </location>
</feature>
<organism evidence="7">
    <name type="scientific">Cladocopium goreaui</name>
    <dbReference type="NCBI Taxonomy" id="2562237"/>
    <lineage>
        <taxon>Eukaryota</taxon>
        <taxon>Sar</taxon>
        <taxon>Alveolata</taxon>
        <taxon>Dinophyceae</taxon>
        <taxon>Suessiales</taxon>
        <taxon>Symbiodiniaceae</taxon>
        <taxon>Cladocopium</taxon>
    </lineage>
</organism>
<reference evidence="8 9" key="2">
    <citation type="submission" date="2024-05" db="EMBL/GenBank/DDBJ databases">
        <authorList>
            <person name="Chen Y."/>
            <person name="Shah S."/>
            <person name="Dougan E. K."/>
            <person name="Thang M."/>
            <person name="Chan C."/>
        </authorList>
    </citation>
    <scope>NUCLEOTIDE SEQUENCE [LARGE SCALE GENOMIC DNA]</scope>
</reference>
<reference evidence="7" key="1">
    <citation type="submission" date="2022-10" db="EMBL/GenBank/DDBJ databases">
        <authorList>
            <person name="Chen Y."/>
            <person name="Dougan E. K."/>
            <person name="Chan C."/>
            <person name="Rhodes N."/>
            <person name="Thang M."/>
        </authorList>
    </citation>
    <scope>NUCLEOTIDE SEQUENCE</scope>
</reference>
<dbReference type="GO" id="GO:0005811">
    <property type="term" value="C:lipid droplet"/>
    <property type="evidence" value="ECO:0007669"/>
    <property type="project" value="UniProtKB-SubCell"/>
</dbReference>
<evidence type="ECO:0000256" key="2">
    <source>
        <dbReference type="ARBA" id="ARBA00008300"/>
    </source>
</evidence>
<dbReference type="GO" id="GO:0016301">
    <property type="term" value="F:kinase activity"/>
    <property type="evidence" value="ECO:0007669"/>
    <property type="project" value="UniProtKB-KW"/>
</dbReference>
<dbReference type="OrthoDB" id="448051at2759"/>
<dbReference type="PANTHER" id="PTHR13390">
    <property type="entry name" value="LIPASE"/>
    <property type="match status" value="1"/>
</dbReference>
<dbReference type="SUPFAM" id="SSF53474">
    <property type="entry name" value="alpha/beta-Hydrolases"/>
    <property type="match status" value="1"/>
</dbReference>
<dbReference type="Pfam" id="PF10230">
    <property type="entry name" value="LIDHydrolase"/>
    <property type="match status" value="1"/>
</dbReference>
<evidence type="ECO:0000256" key="1">
    <source>
        <dbReference type="ARBA" id="ARBA00004502"/>
    </source>
</evidence>
<keyword evidence="9" id="KW-1185">Reference proteome</keyword>
<evidence type="ECO:0000256" key="6">
    <source>
        <dbReference type="SAM" id="SignalP"/>
    </source>
</evidence>
<evidence type="ECO:0000313" key="7">
    <source>
        <dbReference type="EMBL" id="CAI4000590.1"/>
    </source>
</evidence>
<evidence type="ECO:0000313" key="9">
    <source>
        <dbReference type="Proteomes" id="UP001152797"/>
    </source>
</evidence>
<comment type="caution">
    <text evidence="7">The sequence shown here is derived from an EMBL/GenBank/DDBJ whole genome shotgun (WGS) entry which is preliminary data.</text>
</comment>
<sequence>MALIQCILAVGVMQVASTFRSPFKEIILFCMCVGVLWGGLLVEQASKPATDGPGPPEGWFWKEEKYKEKDQKDQKEAVTPNSKNKEKRKAAKEGAGEEEEDEETIRLQPEVLMLGSAKTGKSLGVALVPGNPGIPHYYCGFGEELQKSFEAEGLDSPTIYCVGYVNFATRAERVTKRQKAGPVSVVEESARIAEVLEELQASHPDGFIIFGHSIGAWMVLQHLKSRTADEVPLAVLAMPCFGKSFFGSSNWQDFSRLCQLWL</sequence>
<feature type="signal peptide" evidence="6">
    <location>
        <begin position="1"/>
        <end position="18"/>
    </location>
</feature>
<evidence type="ECO:0000256" key="4">
    <source>
        <dbReference type="ARBA" id="ARBA00022801"/>
    </source>
</evidence>
<comment type="similarity">
    <text evidence="2">Belongs to the AB hydrolase superfamily. LDAH family.</text>
</comment>
<evidence type="ECO:0000256" key="5">
    <source>
        <dbReference type="SAM" id="MobiDB-lite"/>
    </source>
</evidence>
<comment type="subcellular location">
    <subcellularLocation>
        <location evidence="1">Lipid droplet</location>
    </subcellularLocation>
</comment>
<evidence type="ECO:0000313" key="8">
    <source>
        <dbReference type="EMBL" id="CAL4787902.1"/>
    </source>
</evidence>
<keyword evidence="6" id="KW-0732">Signal</keyword>
<feature type="compositionally biased region" description="Basic and acidic residues" evidence="5">
    <location>
        <begin position="60"/>
        <end position="76"/>
    </location>
</feature>
<dbReference type="GO" id="GO:0019915">
    <property type="term" value="P:lipid storage"/>
    <property type="evidence" value="ECO:0007669"/>
    <property type="project" value="InterPro"/>
</dbReference>
<proteinExistence type="inferred from homology"/>